<evidence type="ECO:0000313" key="4">
    <source>
        <dbReference type="Proteomes" id="UP000541421"/>
    </source>
</evidence>
<feature type="transmembrane region" description="Helical" evidence="2">
    <location>
        <begin position="40"/>
        <end position="62"/>
    </location>
</feature>
<organism evidence="3 4">
    <name type="scientific">Pelistega europaea</name>
    <dbReference type="NCBI Taxonomy" id="106147"/>
    <lineage>
        <taxon>Bacteria</taxon>
        <taxon>Pseudomonadati</taxon>
        <taxon>Pseudomonadota</taxon>
        <taxon>Betaproteobacteria</taxon>
        <taxon>Burkholderiales</taxon>
        <taxon>Alcaligenaceae</taxon>
        <taxon>Pelistega</taxon>
    </lineage>
</organism>
<gene>
    <name evidence="3" type="ORF">HKX40_00505</name>
</gene>
<keyword evidence="2" id="KW-0812">Transmembrane</keyword>
<feature type="compositionally biased region" description="Low complexity" evidence="1">
    <location>
        <begin position="202"/>
        <end position="211"/>
    </location>
</feature>
<protein>
    <submittedName>
        <fullName evidence="3">Uncharacterized protein</fullName>
    </submittedName>
</protein>
<reference evidence="3 4" key="1">
    <citation type="submission" date="2020-05" db="EMBL/GenBank/DDBJ databases">
        <authorList>
            <person name="Niu N."/>
        </authorList>
    </citation>
    <scope>NUCLEOTIDE SEQUENCE [LARGE SCALE GENOMIC DNA]</scope>
    <source>
        <strain evidence="3 4">LMG10982</strain>
    </source>
</reference>
<sequence>MAVIPWRKLTDIIPMTPSASKKSDISLLSKTLFRLALPRIILRSVVIIIAIALWAWIAHWILDFGAQQDYAFLKNYSTQITEYLNSINKYIWWGIVLIGTIVLYFILSSYLEESMNKAGSIVPKQTVMENLLPQLSQSAKEVLIWVWGDQKEPITIKNLYDTRHELRSGRANRINQIRQQRALLGLSAIETSAHVPATLTDSSVSQSESSETAVPAANSTTTLTDADKKQLDDVQKLLSDISLDMEDNKK</sequence>
<evidence type="ECO:0000256" key="1">
    <source>
        <dbReference type="SAM" id="MobiDB-lite"/>
    </source>
</evidence>
<feature type="transmembrane region" description="Helical" evidence="2">
    <location>
        <begin position="90"/>
        <end position="107"/>
    </location>
</feature>
<keyword evidence="2" id="KW-1133">Transmembrane helix</keyword>
<keyword evidence="4" id="KW-1185">Reference proteome</keyword>
<dbReference type="EMBL" id="JABGBO010000001">
    <property type="protein sequence ID" value="NOL48620.1"/>
    <property type="molecule type" value="Genomic_DNA"/>
</dbReference>
<comment type="caution">
    <text evidence="3">The sequence shown here is derived from an EMBL/GenBank/DDBJ whole genome shotgun (WGS) entry which is preliminary data.</text>
</comment>
<name>A0A7Y4L7W9_9BURK</name>
<accession>A0A7Y4L7W9</accession>
<dbReference type="Proteomes" id="UP000541421">
    <property type="component" value="Unassembled WGS sequence"/>
</dbReference>
<proteinExistence type="predicted"/>
<keyword evidence="2" id="KW-0472">Membrane</keyword>
<evidence type="ECO:0000256" key="2">
    <source>
        <dbReference type="SAM" id="Phobius"/>
    </source>
</evidence>
<evidence type="ECO:0000313" key="3">
    <source>
        <dbReference type="EMBL" id="NOL48620.1"/>
    </source>
</evidence>
<dbReference type="AlphaFoldDB" id="A0A7Y4L7W9"/>
<feature type="region of interest" description="Disordered" evidence="1">
    <location>
        <begin position="201"/>
        <end position="229"/>
    </location>
</feature>